<evidence type="ECO:0000259" key="12">
    <source>
        <dbReference type="PROSITE" id="PS52039"/>
    </source>
</evidence>
<dbReference type="Gene3D" id="1.10.290.10">
    <property type="entry name" value="Topoisomerase I, domain 4"/>
    <property type="match status" value="1"/>
</dbReference>
<dbReference type="InterPro" id="IPR034144">
    <property type="entry name" value="TOPRIM_TopoIII"/>
</dbReference>
<dbReference type="SUPFAM" id="SSF54534">
    <property type="entry name" value="FKBP-like"/>
    <property type="match status" value="1"/>
</dbReference>
<dbReference type="PANTHER" id="PTHR11390:SF20">
    <property type="entry name" value="DNA TOPOISOMERASE 3-BETA-1"/>
    <property type="match status" value="1"/>
</dbReference>
<name>A0AAE9EDR9_CAEBR</name>
<dbReference type="PRINTS" id="PR00417">
    <property type="entry name" value="PRTPISMRASEI"/>
</dbReference>
<dbReference type="InterPro" id="IPR003601">
    <property type="entry name" value="Topo_IA_2"/>
</dbReference>
<evidence type="ECO:0000313" key="13">
    <source>
        <dbReference type="EMBL" id="UMM19365.1"/>
    </source>
</evidence>
<feature type="domain" description="Toprim" evidence="11">
    <location>
        <begin position="4"/>
        <end position="156"/>
    </location>
</feature>
<organism evidence="13 14">
    <name type="scientific">Caenorhabditis briggsae</name>
    <dbReference type="NCBI Taxonomy" id="6238"/>
    <lineage>
        <taxon>Eukaryota</taxon>
        <taxon>Metazoa</taxon>
        <taxon>Ecdysozoa</taxon>
        <taxon>Nematoda</taxon>
        <taxon>Chromadorea</taxon>
        <taxon>Rhabditida</taxon>
        <taxon>Rhabditina</taxon>
        <taxon>Rhabditomorpha</taxon>
        <taxon>Rhabditoidea</taxon>
        <taxon>Rhabditidae</taxon>
        <taxon>Peloderinae</taxon>
        <taxon>Caenorhabditis</taxon>
    </lineage>
</organism>
<dbReference type="SUPFAM" id="SSF56712">
    <property type="entry name" value="Prokaryotic type I DNA topoisomerase"/>
    <property type="match status" value="1"/>
</dbReference>
<keyword evidence="4 8" id="KW-0238">DNA-binding</keyword>
<keyword evidence="3 8" id="KW-0799">Topoisomerase</keyword>
<dbReference type="Gene3D" id="2.70.20.10">
    <property type="entry name" value="Topoisomerase I, domain 3"/>
    <property type="match status" value="1"/>
</dbReference>
<dbReference type="InterPro" id="IPR006171">
    <property type="entry name" value="TOPRIM_dom"/>
</dbReference>
<comment type="function">
    <text evidence="6">Releases the supercoiling and torsional tension of DNA introduced during the DNA replication and transcription by transiently cleaving and rejoining one strand of the DNA duplex. Introduces a single-strand break via transesterification at a target site in duplex DNA. The scissile phosphodiester is attacked by the catalytic tyrosine of the enzyme, resulting in the formation of a DNA-(5'-phosphotyrosyl)-enzyme intermediate and the expulsion of a 3'-OH DNA strand. The free DNA strand than undergoes passage around the unbroken strand thus removing DNA supercoils. Finally, in the religation step, the DNA 3'-OH attacks the covalent intermediate to expel the active-site tyrosine and restore the DNA phosphodiester backbone. Possesses negatively supercoiled DNA relaxing activity.</text>
</comment>
<accession>A0AAE9EDR9</accession>
<keyword evidence="5 7" id="KW-0413">Isomerase</keyword>
<dbReference type="InterPro" id="IPR013825">
    <property type="entry name" value="Topo_IA_cen_sub2"/>
</dbReference>
<evidence type="ECO:0000256" key="5">
    <source>
        <dbReference type="ARBA" id="ARBA00023235"/>
    </source>
</evidence>
<feature type="domain" description="Topo IA-type catalytic" evidence="12">
    <location>
        <begin position="172"/>
        <end position="594"/>
    </location>
</feature>
<dbReference type="InterPro" id="IPR056452">
    <property type="entry name" value="Zn_ribbon_TOP3B"/>
</dbReference>
<dbReference type="GO" id="GO:0003677">
    <property type="term" value="F:DNA binding"/>
    <property type="evidence" value="ECO:0007669"/>
    <property type="project" value="UniProtKB-KW"/>
</dbReference>
<dbReference type="AlphaFoldDB" id="A0AAE9EDR9"/>
<comment type="function">
    <text evidence="8">Introduces a single-strand break via transesterification at a target site in duplex DNA. Releases the supercoiling and torsional tension of DNA introduced during the DNA replication and transcription by transiently cleaving and rejoining one strand of the DNA duplex. The scissile phosphodiester is attacked by the catalytic tyrosine of the enzyme, resulting in the formation of a DNA-(5'-phosphotyrosyl)-enzyme intermediate and the expulsion of a 3'-OH DNA strand.</text>
</comment>
<feature type="region of interest" description="Disordered" evidence="9">
    <location>
        <begin position="828"/>
        <end position="858"/>
    </location>
</feature>
<evidence type="ECO:0000256" key="3">
    <source>
        <dbReference type="ARBA" id="ARBA00023029"/>
    </source>
</evidence>
<dbReference type="CDD" id="cd03362">
    <property type="entry name" value="TOPRIM_TopoIA_TopoIII"/>
    <property type="match status" value="1"/>
</dbReference>
<dbReference type="Gene3D" id="3.10.50.40">
    <property type="match status" value="1"/>
</dbReference>
<evidence type="ECO:0000259" key="10">
    <source>
        <dbReference type="PROSITE" id="PS50198"/>
    </source>
</evidence>
<evidence type="ECO:0000256" key="9">
    <source>
        <dbReference type="SAM" id="MobiDB-lite"/>
    </source>
</evidence>
<evidence type="ECO:0000256" key="7">
    <source>
        <dbReference type="PROSITE-ProRule" id="PRU00278"/>
    </source>
</evidence>
<gene>
    <name evidence="13" type="ORF">L5515_014999</name>
</gene>
<dbReference type="SMART" id="SM00437">
    <property type="entry name" value="TOP1Ac"/>
    <property type="match status" value="1"/>
</dbReference>
<evidence type="ECO:0000259" key="11">
    <source>
        <dbReference type="PROSITE" id="PS50880"/>
    </source>
</evidence>
<dbReference type="GO" id="GO:0003917">
    <property type="term" value="F:DNA topoisomerase type I (single strand cut, ATP-independent) activity"/>
    <property type="evidence" value="ECO:0007669"/>
    <property type="project" value="UniProtKB-EC"/>
</dbReference>
<comment type="similarity">
    <text evidence="2 8">Belongs to the type IA topoisomerase family.</text>
</comment>
<dbReference type="InterPro" id="IPR023406">
    <property type="entry name" value="Topo_IA_AS"/>
</dbReference>
<dbReference type="FunFam" id="1.10.290.10:FF:000001">
    <property type="entry name" value="DNA topoisomerase"/>
    <property type="match status" value="1"/>
</dbReference>
<evidence type="ECO:0000256" key="6">
    <source>
        <dbReference type="ARBA" id="ARBA00055073"/>
    </source>
</evidence>
<dbReference type="SMART" id="SM00436">
    <property type="entry name" value="TOP1Bc"/>
    <property type="match status" value="1"/>
</dbReference>
<dbReference type="InterPro" id="IPR013826">
    <property type="entry name" value="Topo_IA_cen_sub3"/>
</dbReference>
<dbReference type="PROSITE" id="PS00396">
    <property type="entry name" value="TOPO_IA_1"/>
    <property type="match status" value="1"/>
</dbReference>
<keyword evidence="14" id="KW-1185">Reference proteome</keyword>
<sequence length="932" mass="103359">MTPTVLMVAEKPMLADSIANLLSNGQARKRKGWNGVCSVSEYDGQFNGRNAKFKVTSTCGHVMSLDFPSKYNNWERVDPAELYSAPAVKIEANAKMKMNEFLASEAKTADILVLWLDCDKEGENICFEVIDAVKSAMFKNRPDFMSDVYRAHFSAITEKDLKAAMKNLGRPDQNMALSVDARQELDLRIGCSFTRFQTKFFQGKYGDLDSTVISYGPCQTPTLGFCVTRHDQIVQFKPESYWVLKTTFSCDSQTFSPEWQRGRIFDAEIAKLFVDRIKKSHTGVVVDVSKKEARKERPCALNTVELMRVASSSLGLSPSTTMHVAESLYTQGYISYPRTETTAYPANFDLNGTLKILSGDRKWGSVVSQVLAEGIKRPKSGVDKGDHPPITPMRANTGGLSGDMARIYEYVSQHFVATLMKPCIYEVTTVKMMCGEEQFTIQGKNVVDPGFTAIMPWLGVEEECSVPKSLQQVGAKIELQDAQIQARETTPPGYLTEAELITLMEKHGIGTDASIPVHINTITQRNYVTVESGRRLVPTRLGQCLVRGYWKVDPELVLPTMRAELEEQLNLVASGKADYHDVKNHALKMFEMKFQFFVNNIPAVDTLFEASFTTLSDTGKPFSRCGKCRRYMKLVQTKPQRLFCPTCQETYSVPNAKDGVLKVIGDHKCPLDDFDIILWQGAGGKLARSYTLCPFCFNNPPFEKMPQGSGCDNCVHPSCQYSISSNGVCACLQDCGGVMLLDTQSHPKWRMTCNKCPSVVGLFDGAMKVRVDKKNSCEECGAQYVKAEFKPGKTGGVEYESGTYEGCIFCDAMKKYPHAINMNHAYLSEDDQMPPKKPAKGGAAKEDAPKKEAKGGTAVKSGMKFNEVAAQYSEDKARSGGDLGWMTRGSMVGPFQDAAFALSNSSCDKPIYTDPPVKTKFGYHVIMVEGKK</sequence>
<feature type="compositionally biased region" description="Basic and acidic residues" evidence="9">
    <location>
        <begin position="843"/>
        <end position="854"/>
    </location>
</feature>
<dbReference type="InterPro" id="IPR013497">
    <property type="entry name" value="Topo_IA_cen"/>
</dbReference>
<evidence type="ECO:0000256" key="2">
    <source>
        <dbReference type="ARBA" id="ARBA00009446"/>
    </source>
</evidence>
<dbReference type="EMBL" id="CP092621">
    <property type="protein sequence ID" value="UMM19365.1"/>
    <property type="molecule type" value="Genomic_DNA"/>
</dbReference>
<dbReference type="Pfam" id="PF23546">
    <property type="entry name" value="Zn_ribbon_TOP3B"/>
    <property type="match status" value="1"/>
</dbReference>
<dbReference type="InterPro" id="IPR013824">
    <property type="entry name" value="Topo_IA_cen_sub1"/>
</dbReference>
<dbReference type="Pfam" id="PF01751">
    <property type="entry name" value="Toprim"/>
    <property type="match status" value="1"/>
</dbReference>
<dbReference type="CDD" id="cd00186">
    <property type="entry name" value="TOP1Ac"/>
    <property type="match status" value="1"/>
</dbReference>
<dbReference type="Pfam" id="PF01131">
    <property type="entry name" value="Topoisom_bac"/>
    <property type="match status" value="1"/>
</dbReference>
<dbReference type="Gene3D" id="1.10.460.10">
    <property type="entry name" value="Topoisomerase I, domain 2"/>
    <property type="match status" value="1"/>
</dbReference>
<evidence type="ECO:0000313" key="14">
    <source>
        <dbReference type="Proteomes" id="UP000829354"/>
    </source>
</evidence>
<dbReference type="FunFam" id="1.10.460.10:FF:000032">
    <property type="entry name" value="DNA topoisomerase"/>
    <property type="match status" value="1"/>
</dbReference>
<dbReference type="SMART" id="SM00493">
    <property type="entry name" value="TOPRIM"/>
    <property type="match status" value="1"/>
</dbReference>
<dbReference type="FunFam" id="3.40.50.140:FF:000002">
    <property type="entry name" value="DNA topoisomerase"/>
    <property type="match status" value="1"/>
</dbReference>
<evidence type="ECO:0000256" key="8">
    <source>
        <dbReference type="RuleBase" id="RU362092"/>
    </source>
</evidence>
<proteinExistence type="inferred from homology"/>
<dbReference type="Proteomes" id="UP000829354">
    <property type="component" value="Chromosome II"/>
</dbReference>
<dbReference type="PROSITE" id="PS52039">
    <property type="entry name" value="TOPO_IA_2"/>
    <property type="match status" value="1"/>
</dbReference>
<dbReference type="InterPro" id="IPR000380">
    <property type="entry name" value="Topo_IA"/>
</dbReference>
<comment type="catalytic activity">
    <reaction evidence="1 8">
        <text>ATP-independent breakage of single-stranded DNA, followed by passage and rejoining.</text>
        <dbReference type="EC" id="5.6.2.1"/>
    </reaction>
</comment>
<feature type="domain" description="PpiC" evidence="10">
    <location>
        <begin position="817"/>
        <end position="930"/>
    </location>
</feature>
<dbReference type="InterPro" id="IPR046357">
    <property type="entry name" value="PPIase_dom_sf"/>
</dbReference>
<dbReference type="Gene3D" id="3.40.50.140">
    <property type="match status" value="1"/>
</dbReference>
<dbReference type="PROSITE" id="PS50880">
    <property type="entry name" value="TOPRIM"/>
    <property type="match status" value="1"/>
</dbReference>
<dbReference type="PANTHER" id="PTHR11390">
    <property type="entry name" value="PROKARYOTIC DNA TOPOISOMERASE"/>
    <property type="match status" value="1"/>
</dbReference>
<evidence type="ECO:0000256" key="4">
    <source>
        <dbReference type="ARBA" id="ARBA00023125"/>
    </source>
</evidence>
<dbReference type="GO" id="GO:0006265">
    <property type="term" value="P:DNA topological change"/>
    <property type="evidence" value="ECO:0007669"/>
    <property type="project" value="InterPro"/>
</dbReference>
<dbReference type="InterPro" id="IPR003602">
    <property type="entry name" value="Topo_IA_DNA-bd_dom"/>
</dbReference>
<reference evidence="13 14" key="1">
    <citation type="submission" date="2022-04" db="EMBL/GenBank/DDBJ databases">
        <title>Chromosome-level reference genomes for two strains of Caenorhabditis briggsae: an improved platform for comparative genomics.</title>
        <authorList>
            <person name="Stevens L."/>
            <person name="Andersen E."/>
        </authorList>
    </citation>
    <scope>NUCLEOTIDE SEQUENCE [LARGE SCALE GENOMIC DNA]</scope>
    <source>
        <strain evidence="13">VX34</strain>
        <tissue evidence="13">Whole-organism</tissue>
    </source>
</reference>
<dbReference type="InterPro" id="IPR000297">
    <property type="entry name" value="PPIase_PpiC"/>
</dbReference>
<keyword evidence="7" id="KW-0697">Rotamase</keyword>
<dbReference type="Pfam" id="PF13616">
    <property type="entry name" value="Rotamase_3"/>
    <property type="match status" value="1"/>
</dbReference>
<dbReference type="PROSITE" id="PS50198">
    <property type="entry name" value="PPIC_PPIASE_2"/>
    <property type="match status" value="1"/>
</dbReference>
<dbReference type="InterPro" id="IPR023405">
    <property type="entry name" value="Topo_IA_core_domain"/>
</dbReference>
<dbReference type="GO" id="GO:0003755">
    <property type="term" value="F:peptidyl-prolyl cis-trans isomerase activity"/>
    <property type="evidence" value="ECO:0007669"/>
    <property type="project" value="UniProtKB-KW"/>
</dbReference>
<protein>
    <recommendedName>
        <fullName evidence="8">DNA topoisomerase</fullName>
        <ecNumber evidence="8">5.6.2.1</ecNumber>
    </recommendedName>
</protein>
<dbReference type="EC" id="5.6.2.1" evidence="8"/>
<evidence type="ECO:0000256" key="1">
    <source>
        <dbReference type="ARBA" id="ARBA00000213"/>
    </source>
</evidence>